<dbReference type="RefSeq" id="WP_270026418.1">
    <property type="nucleotide sequence ID" value="NZ_JAPDDP010000030.1"/>
</dbReference>
<dbReference type="Proteomes" id="UP001147653">
    <property type="component" value="Unassembled WGS sequence"/>
</dbReference>
<dbReference type="CDD" id="cd05399">
    <property type="entry name" value="NT_Rel-Spo_like"/>
    <property type="match status" value="1"/>
</dbReference>
<proteinExistence type="predicted"/>
<dbReference type="PANTHER" id="PTHR41773:SF1">
    <property type="entry name" value="RELA_SPOT DOMAIN-CONTAINING PROTEIN"/>
    <property type="match status" value="1"/>
</dbReference>
<dbReference type="PANTHER" id="PTHR41773">
    <property type="entry name" value="GTP PYROPHOSPHATASE-RELATED"/>
    <property type="match status" value="1"/>
</dbReference>
<dbReference type="InterPro" id="IPR007685">
    <property type="entry name" value="RelA_SpoT"/>
</dbReference>
<sequence>MPERPSATEWGEQYAEVRSQRIAFTAELARLFERLLEIEDVDYVQLEKRTKTVSSFTEKIERKNSKYPDPLEDITDLTGLRIILYYADDVVDVGKLIEREFAVDWNHSLRQGADRDPDRFGYRSDHYVIRLPAARAALPEWRRFADVCAEIQVRTAMQHAWAAVDHKIRYKKEDLPRDLQRRLFTLSALLEVADDQFSALRALSADIQQAYADRVARGDLSAEVDALSLRAFLEDTDAASIWQQRALEAGLEPWDGDIFDDTAMDRLLSLLRASNIRTLNQLDDLLTSADSWGVDALATAAREAHEAGGEFFAVAADTLAAIALIDADEAAVIDDTQFVAPVQAGLRAAREARHASKETVT</sequence>
<evidence type="ECO:0000259" key="1">
    <source>
        <dbReference type="SMART" id="SM00954"/>
    </source>
</evidence>
<dbReference type="Pfam" id="PF04607">
    <property type="entry name" value="RelA_SpoT"/>
    <property type="match status" value="1"/>
</dbReference>
<accession>A0A9X3S8D7</accession>
<dbReference type="Gene3D" id="3.30.460.10">
    <property type="entry name" value="Beta Polymerase, domain 2"/>
    <property type="match status" value="1"/>
</dbReference>
<feature type="domain" description="RelA/SpoT" evidence="1">
    <location>
        <begin position="48"/>
        <end position="176"/>
    </location>
</feature>
<evidence type="ECO:0000313" key="2">
    <source>
        <dbReference type="EMBL" id="MDA0182059.1"/>
    </source>
</evidence>
<reference evidence="2" key="1">
    <citation type="submission" date="2022-10" db="EMBL/GenBank/DDBJ databases">
        <title>The WGS of Solirubrobacter phytolaccae KCTC 29190.</title>
        <authorList>
            <person name="Jiang Z."/>
        </authorList>
    </citation>
    <scope>NUCLEOTIDE SEQUENCE</scope>
    <source>
        <strain evidence="2">KCTC 29190</strain>
    </source>
</reference>
<dbReference type="SMART" id="SM00954">
    <property type="entry name" value="RelA_SpoT"/>
    <property type="match status" value="1"/>
</dbReference>
<dbReference type="Gene3D" id="1.10.287.860">
    <property type="entry name" value="Nucleotidyltransferase"/>
    <property type="match status" value="1"/>
</dbReference>
<dbReference type="EMBL" id="JAPDDP010000030">
    <property type="protein sequence ID" value="MDA0182059.1"/>
    <property type="molecule type" value="Genomic_DNA"/>
</dbReference>
<protein>
    <recommendedName>
        <fullName evidence="1">RelA/SpoT domain-containing protein</fullName>
    </recommendedName>
</protein>
<organism evidence="2 3">
    <name type="scientific">Solirubrobacter phytolaccae</name>
    <dbReference type="NCBI Taxonomy" id="1404360"/>
    <lineage>
        <taxon>Bacteria</taxon>
        <taxon>Bacillati</taxon>
        <taxon>Actinomycetota</taxon>
        <taxon>Thermoleophilia</taxon>
        <taxon>Solirubrobacterales</taxon>
        <taxon>Solirubrobacteraceae</taxon>
        <taxon>Solirubrobacter</taxon>
    </lineage>
</organism>
<dbReference type="InterPro" id="IPR043519">
    <property type="entry name" value="NT_sf"/>
</dbReference>
<dbReference type="GO" id="GO:0015969">
    <property type="term" value="P:guanosine tetraphosphate metabolic process"/>
    <property type="evidence" value="ECO:0007669"/>
    <property type="project" value="InterPro"/>
</dbReference>
<evidence type="ECO:0000313" key="3">
    <source>
        <dbReference type="Proteomes" id="UP001147653"/>
    </source>
</evidence>
<keyword evidence="3" id="KW-1185">Reference proteome</keyword>
<comment type="caution">
    <text evidence="2">The sequence shown here is derived from an EMBL/GenBank/DDBJ whole genome shotgun (WGS) entry which is preliminary data.</text>
</comment>
<dbReference type="AlphaFoldDB" id="A0A9X3S8D7"/>
<name>A0A9X3S8D7_9ACTN</name>
<gene>
    <name evidence="2" type="ORF">OJ997_17270</name>
</gene>
<dbReference type="SUPFAM" id="SSF81301">
    <property type="entry name" value="Nucleotidyltransferase"/>
    <property type="match status" value="1"/>
</dbReference>